<dbReference type="InterPro" id="IPR009057">
    <property type="entry name" value="Homeodomain-like_sf"/>
</dbReference>
<dbReference type="Proteomes" id="UP000777440">
    <property type="component" value="Unassembled WGS sequence"/>
</dbReference>
<dbReference type="InterPro" id="IPR036271">
    <property type="entry name" value="Tet_transcr_reg_TetR-rel_C_sf"/>
</dbReference>
<protein>
    <submittedName>
        <fullName evidence="4">TetR family transcriptional regulator</fullName>
    </submittedName>
</protein>
<dbReference type="Gene3D" id="1.10.357.10">
    <property type="entry name" value="Tetracycline Repressor, domain 2"/>
    <property type="match status" value="1"/>
</dbReference>
<dbReference type="InterPro" id="IPR050109">
    <property type="entry name" value="HTH-type_TetR-like_transc_reg"/>
</dbReference>
<dbReference type="PANTHER" id="PTHR30055:SF223">
    <property type="entry name" value="HTH-TYPE TRANSCRIPTIONAL REGULATOR UIDR"/>
    <property type="match status" value="1"/>
</dbReference>
<dbReference type="Pfam" id="PF00440">
    <property type="entry name" value="TetR_N"/>
    <property type="match status" value="1"/>
</dbReference>
<proteinExistence type="predicted"/>
<dbReference type="EMBL" id="JAEUAX010000006">
    <property type="protein sequence ID" value="MBW9110712.1"/>
    <property type="molecule type" value="Genomic_DNA"/>
</dbReference>
<dbReference type="PANTHER" id="PTHR30055">
    <property type="entry name" value="HTH-TYPE TRANSCRIPTIONAL REGULATOR RUTR"/>
    <property type="match status" value="1"/>
</dbReference>
<reference evidence="4 5" key="1">
    <citation type="journal article" date="2021" name="MBio">
        <title>Poor Competitiveness of Bradyrhizobium in Pigeon Pea Root Colonization in Indian Soils.</title>
        <authorList>
            <person name="Chalasani D."/>
            <person name="Basu A."/>
            <person name="Pullabhotla S.V.S.R.N."/>
            <person name="Jorrin B."/>
            <person name="Neal A.L."/>
            <person name="Poole P.S."/>
            <person name="Podile A.R."/>
            <person name="Tkacz A."/>
        </authorList>
    </citation>
    <scope>NUCLEOTIDE SEQUENCE [LARGE SCALE GENOMIC DNA]</scope>
    <source>
        <strain evidence="4 5">HU12</strain>
    </source>
</reference>
<keyword evidence="5" id="KW-1185">Reference proteome</keyword>
<sequence length="225" mass="24515">MITVTSSEISVRTRKRPEERREEILEHATAIALDEGLERITLRAVADRLGVRPGLITHYFPAAEALVIEAFTRAAVQERERFFTASGTPVERVAHFVAHIERGASLPLARMWLNARHLARFSPALDTALQRQDELDRERLTAIIEDGIASGDFKITDAETACIRILIAVDGGGSYVNTANPPMHRAQRQVVADVSDWALGLEPGALRTAIAGSAPAETAADGSED</sequence>
<evidence type="ECO:0000256" key="1">
    <source>
        <dbReference type="ARBA" id="ARBA00023125"/>
    </source>
</evidence>
<keyword evidence="1 2" id="KW-0238">DNA-binding</keyword>
<name>A0ABS7HZ90_9MICO</name>
<evidence type="ECO:0000256" key="2">
    <source>
        <dbReference type="PROSITE-ProRule" id="PRU00335"/>
    </source>
</evidence>
<organism evidence="4 5">
    <name type="scientific">Microbacterium ureisolvens</name>
    <dbReference type="NCBI Taxonomy" id="2781186"/>
    <lineage>
        <taxon>Bacteria</taxon>
        <taxon>Bacillati</taxon>
        <taxon>Actinomycetota</taxon>
        <taxon>Actinomycetes</taxon>
        <taxon>Micrococcales</taxon>
        <taxon>Microbacteriaceae</taxon>
        <taxon>Microbacterium</taxon>
    </lineage>
</organism>
<dbReference type="SUPFAM" id="SSF48498">
    <property type="entry name" value="Tetracyclin repressor-like, C-terminal domain"/>
    <property type="match status" value="1"/>
</dbReference>
<feature type="domain" description="HTH tetR-type" evidence="3">
    <location>
        <begin position="18"/>
        <end position="78"/>
    </location>
</feature>
<evidence type="ECO:0000259" key="3">
    <source>
        <dbReference type="PROSITE" id="PS50977"/>
    </source>
</evidence>
<dbReference type="PROSITE" id="PS50977">
    <property type="entry name" value="HTH_TETR_2"/>
    <property type="match status" value="1"/>
</dbReference>
<dbReference type="InterPro" id="IPR001647">
    <property type="entry name" value="HTH_TetR"/>
</dbReference>
<evidence type="ECO:0000313" key="5">
    <source>
        <dbReference type="Proteomes" id="UP000777440"/>
    </source>
</evidence>
<accession>A0ABS7HZ90</accession>
<comment type="caution">
    <text evidence="4">The sequence shown here is derived from an EMBL/GenBank/DDBJ whole genome shotgun (WGS) entry which is preliminary data.</text>
</comment>
<feature type="DNA-binding region" description="H-T-H motif" evidence="2">
    <location>
        <begin position="41"/>
        <end position="60"/>
    </location>
</feature>
<evidence type="ECO:0000313" key="4">
    <source>
        <dbReference type="EMBL" id="MBW9110712.1"/>
    </source>
</evidence>
<gene>
    <name evidence="4" type="ORF">JNB61_13100</name>
</gene>
<dbReference type="SUPFAM" id="SSF46689">
    <property type="entry name" value="Homeodomain-like"/>
    <property type="match status" value="1"/>
</dbReference>